<evidence type="ECO:0000256" key="5">
    <source>
        <dbReference type="ARBA" id="ARBA00033172"/>
    </source>
</evidence>
<evidence type="ECO:0000256" key="8">
    <source>
        <dbReference type="ARBA" id="ARBA00050061"/>
    </source>
</evidence>
<dbReference type="SUPFAM" id="SSF52949">
    <property type="entry name" value="Macro domain-like"/>
    <property type="match status" value="1"/>
</dbReference>
<keyword evidence="2 11" id="KW-0031">Aminopeptidase</keyword>
<feature type="domain" description="Cytosol aminopeptidase" evidence="9">
    <location>
        <begin position="183"/>
        <end position="487"/>
    </location>
</feature>
<dbReference type="GO" id="GO:0005737">
    <property type="term" value="C:cytoplasm"/>
    <property type="evidence" value="ECO:0007669"/>
    <property type="project" value="InterPro"/>
</dbReference>
<evidence type="ECO:0000256" key="6">
    <source>
        <dbReference type="ARBA" id="ARBA00049972"/>
    </source>
</evidence>
<keyword evidence="12" id="KW-1185">Reference proteome</keyword>
<dbReference type="InterPro" id="IPR011356">
    <property type="entry name" value="Leucine_aapep/pepB"/>
</dbReference>
<dbReference type="Gene3D" id="3.40.630.10">
    <property type="entry name" value="Zn peptidases"/>
    <property type="match status" value="1"/>
</dbReference>
<evidence type="ECO:0000313" key="12">
    <source>
        <dbReference type="Proteomes" id="UP000256977"/>
    </source>
</evidence>
<feature type="domain" description="Peptidase M17 leucyl aminopeptidase N-terminal" evidence="10">
    <location>
        <begin position="69"/>
        <end position="148"/>
    </location>
</feature>
<dbReference type="GO" id="GO:0006508">
    <property type="term" value="P:proteolysis"/>
    <property type="evidence" value="ECO:0007669"/>
    <property type="project" value="UniProtKB-KW"/>
</dbReference>
<dbReference type="Pfam" id="PF00883">
    <property type="entry name" value="Peptidase_M17"/>
    <property type="match status" value="1"/>
</dbReference>
<evidence type="ECO:0000259" key="10">
    <source>
        <dbReference type="Pfam" id="PF02789"/>
    </source>
</evidence>
<dbReference type="RefSeq" id="WP_116061646.1">
    <property type="nucleotide sequence ID" value="NZ_QRDZ01000012.1"/>
</dbReference>
<comment type="similarity">
    <text evidence="1">Belongs to the peptidase M17 family.</text>
</comment>
<evidence type="ECO:0000256" key="1">
    <source>
        <dbReference type="ARBA" id="ARBA00009528"/>
    </source>
</evidence>
<evidence type="ECO:0000256" key="3">
    <source>
        <dbReference type="ARBA" id="ARBA00022670"/>
    </source>
</evidence>
<comment type="function">
    <text evidence="6">Presumably involved in the processing and regular turnover of intracellular proteins. Catalyzes the removal of unsubstituted N-terminal amino acids from various peptides.</text>
</comment>
<dbReference type="Pfam" id="PF02789">
    <property type="entry name" value="Peptidase_M17_N"/>
    <property type="match status" value="1"/>
</dbReference>
<name>A0A3D9JQP7_9BACL</name>
<protein>
    <recommendedName>
        <fullName evidence="7">Probable cytosol aminopeptidase</fullName>
    </recommendedName>
    <alternativeName>
        <fullName evidence="8">Leucine aminopeptidase</fullName>
    </alternativeName>
    <alternativeName>
        <fullName evidence="5">Leucyl aminopeptidase</fullName>
    </alternativeName>
</protein>
<dbReference type="OrthoDB" id="9809354at2"/>
<dbReference type="GO" id="GO:0030145">
    <property type="term" value="F:manganese ion binding"/>
    <property type="evidence" value="ECO:0007669"/>
    <property type="project" value="InterPro"/>
</dbReference>
<evidence type="ECO:0000256" key="2">
    <source>
        <dbReference type="ARBA" id="ARBA00022438"/>
    </source>
</evidence>
<evidence type="ECO:0000256" key="7">
    <source>
        <dbReference type="ARBA" id="ARBA00050021"/>
    </source>
</evidence>
<dbReference type="EMBL" id="QRDZ01000012">
    <property type="protein sequence ID" value="RED76352.1"/>
    <property type="molecule type" value="Genomic_DNA"/>
</dbReference>
<comment type="caution">
    <text evidence="11">The sequence shown here is derived from an EMBL/GenBank/DDBJ whole genome shotgun (WGS) entry which is preliminary data.</text>
</comment>
<dbReference type="PRINTS" id="PR00481">
    <property type="entry name" value="LAMNOPPTDASE"/>
</dbReference>
<dbReference type="GO" id="GO:0070006">
    <property type="term" value="F:metalloaminopeptidase activity"/>
    <property type="evidence" value="ECO:0007669"/>
    <property type="project" value="InterPro"/>
</dbReference>
<keyword evidence="3" id="KW-0645">Protease</keyword>
<accession>A0A3D9JQP7</accession>
<sequence>MNFELIAASAAGVGSGTGGNGDTVGVDTMIVPVFAESLQRMPEGLASSKLLPRMADRHATTWLYGAEGRPDVLFVGLGEAAKYGLHVLRDAAGEAGRALVRENRLTAVLIFAGLTAGRPSCDGGTDEVEAWVEGSLLGVYSFDKYKKDAKARAAATIRLAVGDDAALREAIRIGSIRAESTIWARDLINEPPNRLRPLDLAARVKERFTDTEAQVTLYEGEQLEQMGFAGVTAVGKGSEHPPVFIEVRYCSDSSKPLVALVGKGITFDTGGISLKRDHDISDMRMDMAGAGATLAALDILVRSGASVNAAVLVPAAENSPSGRALLPGEIITYANGLSVQVGNTDSEGRLVLADALIYAHCIGAEQAIDVATLTYSVVGALGTKVAGILGDDELARDVRAAGEPFGERVWQLPLIDEYEAYLASDYADTSNISRVGEAGAITAALFLRKFVHPSLRWAHIDMSGTKEASSAKGQHAVGATGFGARMLAEYVSRMK</sequence>
<dbReference type="SUPFAM" id="SSF53187">
    <property type="entry name" value="Zn-dependent exopeptidases"/>
    <property type="match status" value="1"/>
</dbReference>
<dbReference type="AlphaFoldDB" id="A0A3D9JQP7"/>
<evidence type="ECO:0000256" key="4">
    <source>
        <dbReference type="ARBA" id="ARBA00022801"/>
    </source>
</evidence>
<reference evidence="11 12" key="1">
    <citation type="submission" date="2018-07" db="EMBL/GenBank/DDBJ databases">
        <title>Genomic Encyclopedia of Type Strains, Phase III (KMG-III): the genomes of soil and plant-associated and newly described type strains.</title>
        <authorList>
            <person name="Whitman W."/>
        </authorList>
    </citation>
    <scope>NUCLEOTIDE SEQUENCE [LARGE SCALE GENOMIC DNA]</scope>
    <source>
        <strain evidence="11 12">CECT 7287</strain>
    </source>
</reference>
<dbReference type="Gene3D" id="3.40.220.10">
    <property type="entry name" value="Leucine Aminopeptidase, subunit E, domain 1"/>
    <property type="match status" value="1"/>
</dbReference>
<evidence type="ECO:0000259" key="9">
    <source>
        <dbReference type="Pfam" id="PF00883"/>
    </source>
</evidence>
<dbReference type="InterPro" id="IPR000819">
    <property type="entry name" value="Peptidase_M17_C"/>
</dbReference>
<dbReference type="PANTHER" id="PTHR11963">
    <property type="entry name" value="LEUCINE AMINOPEPTIDASE-RELATED"/>
    <property type="match status" value="1"/>
</dbReference>
<dbReference type="Proteomes" id="UP000256977">
    <property type="component" value="Unassembled WGS sequence"/>
</dbReference>
<evidence type="ECO:0000313" key="11">
    <source>
        <dbReference type="EMBL" id="RED76352.1"/>
    </source>
</evidence>
<dbReference type="InterPro" id="IPR043472">
    <property type="entry name" value="Macro_dom-like"/>
</dbReference>
<proteinExistence type="inferred from homology"/>
<dbReference type="PANTHER" id="PTHR11963:SF20">
    <property type="entry name" value="PEPTIDASE B"/>
    <property type="match status" value="1"/>
</dbReference>
<gene>
    <name evidence="11" type="ORF">DFP98_11269</name>
</gene>
<dbReference type="CDD" id="cd00433">
    <property type="entry name" value="Peptidase_M17"/>
    <property type="match status" value="1"/>
</dbReference>
<organism evidence="11 12">
    <name type="scientific">Cohnella phaseoli</name>
    <dbReference type="NCBI Taxonomy" id="456490"/>
    <lineage>
        <taxon>Bacteria</taxon>
        <taxon>Bacillati</taxon>
        <taxon>Bacillota</taxon>
        <taxon>Bacilli</taxon>
        <taxon>Bacillales</taxon>
        <taxon>Paenibacillaceae</taxon>
        <taxon>Cohnella</taxon>
    </lineage>
</organism>
<dbReference type="InterPro" id="IPR008283">
    <property type="entry name" value="Peptidase_M17_N"/>
</dbReference>
<keyword evidence="4" id="KW-0378">Hydrolase</keyword>